<comment type="caution">
    <text evidence="6">The sequence shown here is derived from an EMBL/GenBank/DDBJ whole genome shotgun (WGS) entry which is preliminary data.</text>
</comment>
<dbReference type="Pfam" id="PF17754">
    <property type="entry name" value="TetR_C_14"/>
    <property type="match status" value="1"/>
</dbReference>
<evidence type="ECO:0000256" key="1">
    <source>
        <dbReference type="ARBA" id="ARBA00023015"/>
    </source>
</evidence>
<dbReference type="PROSITE" id="PS50977">
    <property type="entry name" value="HTH_TETR_2"/>
    <property type="match status" value="1"/>
</dbReference>
<dbReference type="Proteomes" id="UP001595645">
    <property type="component" value="Unassembled WGS sequence"/>
</dbReference>
<evidence type="ECO:0000256" key="4">
    <source>
        <dbReference type="PROSITE-ProRule" id="PRU00335"/>
    </source>
</evidence>
<protein>
    <submittedName>
        <fullName evidence="6">TetR/AcrR family transcriptional regulator</fullName>
    </submittedName>
</protein>
<dbReference type="Pfam" id="PF00440">
    <property type="entry name" value="TetR_N"/>
    <property type="match status" value="1"/>
</dbReference>
<dbReference type="PANTHER" id="PTHR30055:SF238">
    <property type="entry name" value="MYCOFACTOCIN BIOSYNTHESIS TRANSCRIPTIONAL REGULATOR MFTR-RELATED"/>
    <property type="match status" value="1"/>
</dbReference>
<reference evidence="7" key="1">
    <citation type="journal article" date="2019" name="Int. J. Syst. Evol. Microbiol.">
        <title>The Global Catalogue of Microorganisms (GCM) 10K type strain sequencing project: providing services to taxonomists for standard genome sequencing and annotation.</title>
        <authorList>
            <consortium name="The Broad Institute Genomics Platform"/>
            <consortium name="The Broad Institute Genome Sequencing Center for Infectious Disease"/>
            <person name="Wu L."/>
            <person name="Ma J."/>
        </authorList>
    </citation>
    <scope>NUCLEOTIDE SEQUENCE [LARGE SCALE GENOMIC DNA]</scope>
    <source>
        <strain evidence="7">CGMCC 4.7676</strain>
    </source>
</reference>
<organism evidence="6 7">
    <name type="scientific">Amycolatopsis speibonae</name>
    <dbReference type="NCBI Taxonomy" id="1450224"/>
    <lineage>
        <taxon>Bacteria</taxon>
        <taxon>Bacillati</taxon>
        <taxon>Actinomycetota</taxon>
        <taxon>Actinomycetes</taxon>
        <taxon>Pseudonocardiales</taxon>
        <taxon>Pseudonocardiaceae</taxon>
        <taxon>Amycolatopsis</taxon>
    </lineage>
</organism>
<keyword evidence="7" id="KW-1185">Reference proteome</keyword>
<evidence type="ECO:0000259" key="5">
    <source>
        <dbReference type="PROSITE" id="PS50977"/>
    </source>
</evidence>
<proteinExistence type="predicted"/>
<dbReference type="PANTHER" id="PTHR30055">
    <property type="entry name" value="HTH-TYPE TRANSCRIPTIONAL REGULATOR RUTR"/>
    <property type="match status" value="1"/>
</dbReference>
<dbReference type="EMBL" id="JBHRWK010000038">
    <property type="protein sequence ID" value="MFC3452672.1"/>
    <property type="molecule type" value="Genomic_DNA"/>
</dbReference>
<accession>A0ABV7P404</accession>
<evidence type="ECO:0000313" key="7">
    <source>
        <dbReference type="Proteomes" id="UP001595645"/>
    </source>
</evidence>
<evidence type="ECO:0000256" key="3">
    <source>
        <dbReference type="ARBA" id="ARBA00023163"/>
    </source>
</evidence>
<dbReference type="PRINTS" id="PR00455">
    <property type="entry name" value="HTHTETR"/>
</dbReference>
<dbReference type="Gene3D" id="1.10.357.10">
    <property type="entry name" value="Tetracycline Repressor, domain 2"/>
    <property type="match status" value="1"/>
</dbReference>
<evidence type="ECO:0000256" key="2">
    <source>
        <dbReference type="ARBA" id="ARBA00023125"/>
    </source>
</evidence>
<keyword evidence="3" id="KW-0804">Transcription</keyword>
<dbReference type="InterPro" id="IPR041347">
    <property type="entry name" value="MftR_C"/>
</dbReference>
<dbReference type="SUPFAM" id="SSF46689">
    <property type="entry name" value="Homeodomain-like"/>
    <property type="match status" value="1"/>
</dbReference>
<dbReference type="InterPro" id="IPR009057">
    <property type="entry name" value="Homeodomain-like_sf"/>
</dbReference>
<dbReference type="RefSeq" id="WP_378241441.1">
    <property type="nucleotide sequence ID" value="NZ_JBHRWK010000038.1"/>
</dbReference>
<keyword evidence="2 4" id="KW-0238">DNA-binding</keyword>
<feature type="DNA-binding region" description="H-T-H motif" evidence="4">
    <location>
        <begin position="36"/>
        <end position="55"/>
    </location>
</feature>
<dbReference type="Gene3D" id="1.10.10.60">
    <property type="entry name" value="Homeodomain-like"/>
    <property type="match status" value="1"/>
</dbReference>
<keyword evidence="1" id="KW-0805">Transcription regulation</keyword>
<dbReference type="InterPro" id="IPR050109">
    <property type="entry name" value="HTH-type_TetR-like_transc_reg"/>
</dbReference>
<gene>
    <name evidence="6" type="ORF">ACFOSH_24820</name>
</gene>
<name>A0ABV7P404_9PSEU</name>
<feature type="domain" description="HTH tetR-type" evidence="5">
    <location>
        <begin position="13"/>
        <end position="73"/>
    </location>
</feature>
<evidence type="ECO:0000313" key="6">
    <source>
        <dbReference type="EMBL" id="MFC3452672.1"/>
    </source>
</evidence>
<dbReference type="InterPro" id="IPR001647">
    <property type="entry name" value="HTH_TetR"/>
</dbReference>
<sequence length="197" mass="21745">MELSTGIRERTRRAIQREIGEAALALFLERGYDNTTIADVAAAVGMSQRSVFRYFRTKEEIVVSKMDLVVEPMQEVLRARPPDEPVWVSLRRLFFMLDQPDTPKTAEQTHRIILETPALLAAYLGKLQQMQEAVVDVVYERAAAIGKPYTVDDPAPRALMAAAFGCLVAAQHSWLASGTGTLGEAIDRAMATLAPQA</sequence>